<evidence type="ECO:0000256" key="3">
    <source>
        <dbReference type="ARBA" id="ARBA00022679"/>
    </source>
</evidence>
<dbReference type="EMBL" id="BSYO01000001">
    <property type="protein sequence ID" value="GMG99985.1"/>
    <property type="molecule type" value="Genomic_DNA"/>
</dbReference>
<keyword evidence="5" id="KW-0418">Kinase</keyword>
<dbReference type="Pfam" id="PF00069">
    <property type="entry name" value="Pkinase"/>
    <property type="match status" value="1"/>
</dbReference>
<reference evidence="9" key="1">
    <citation type="submission" date="2023-05" db="EMBL/GenBank/DDBJ databases">
        <title>Nepenthes gracilis genome sequencing.</title>
        <authorList>
            <person name="Fukushima K."/>
        </authorList>
    </citation>
    <scope>NUCLEOTIDE SEQUENCE</scope>
    <source>
        <strain evidence="9">SING2019-196</strain>
    </source>
</reference>
<keyword evidence="3" id="KW-0808">Transferase</keyword>
<feature type="compositionally biased region" description="Polar residues" evidence="7">
    <location>
        <begin position="91"/>
        <end position="102"/>
    </location>
</feature>
<dbReference type="Gene3D" id="3.30.200.20">
    <property type="entry name" value="Phosphorylase Kinase, domain 1"/>
    <property type="match status" value="1"/>
</dbReference>
<organism evidence="9 10">
    <name type="scientific">Nepenthes gracilis</name>
    <name type="common">Slender pitcher plant</name>
    <dbReference type="NCBI Taxonomy" id="150966"/>
    <lineage>
        <taxon>Eukaryota</taxon>
        <taxon>Viridiplantae</taxon>
        <taxon>Streptophyta</taxon>
        <taxon>Embryophyta</taxon>
        <taxon>Tracheophyta</taxon>
        <taxon>Spermatophyta</taxon>
        <taxon>Magnoliopsida</taxon>
        <taxon>eudicotyledons</taxon>
        <taxon>Gunneridae</taxon>
        <taxon>Pentapetalae</taxon>
        <taxon>Caryophyllales</taxon>
        <taxon>Nepenthaceae</taxon>
        <taxon>Nepenthes</taxon>
    </lineage>
</organism>
<dbReference type="InterPro" id="IPR011009">
    <property type="entry name" value="Kinase-like_dom_sf"/>
</dbReference>
<accession>A0AAD3P5Q2</accession>
<dbReference type="Proteomes" id="UP001279734">
    <property type="component" value="Unassembled WGS sequence"/>
</dbReference>
<keyword evidence="6" id="KW-0067">ATP-binding</keyword>
<evidence type="ECO:0000256" key="6">
    <source>
        <dbReference type="ARBA" id="ARBA00022840"/>
    </source>
</evidence>
<dbReference type="InterPro" id="IPR000719">
    <property type="entry name" value="Prot_kinase_dom"/>
</dbReference>
<dbReference type="PROSITE" id="PS50011">
    <property type="entry name" value="PROTEIN_KINASE_DOM"/>
    <property type="match status" value="1"/>
</dbReference>
<evidence type="ECO:0000313" key="10">
    <source>
        <dbReference type="Proteomes" id="UP001279734"/>
    </source>
</evidence>
<comment type="similarity">
    <text evidence="1">Belongs to the protein kinase superfamily. CAMK Ser/Thr protein kinase family. CaMK subfamily.</text>
</comment>
<evidence type="ECO:0000256" key="1">
    <source>
        <dbReference type="ARBA" id="ARBA00005354"/>
    </source>
</evidence>
<protein>
    <recommendedName>
        <fullName evidence="8">Protein kinase domain-containing protein</fullName>
    </recommendedName>
</protein>
<dbReference type="SUPFAM" id="SSF56112">
    <property type="entry name" value="Protein kinase-like (PK-like)"/>
    <property type="match status" value="1"/>
</dbReference>
<keyword evidence="2" id="KW-0723">Serine/threonine-protein kinase</keyword>
<dbReference type="AlphaFoldDB" id="A0AAD3P5Q2"/>
<proteinExistence type="inferred from homology"/>
<feature type="domain" description="Protein kinase" evidence="8">
    <location>
        <begin position="40"/>
        <end position="114"/>
    </location>
</feature>
<dbReference type="PANTHER" id="PTHR24349">
    <property type="entry name" value="SERINE/THREONINE-PROTEIN KINASE"/>
    <property type="match status" value="1"/>
</dbReference>
<feature type="region of interest" description="Disordered" evidence="7">
    <location>
        <begin position="1"/>
        <end position="31"/>
    </location>
</feature>
<gene>
    <name evidence="9" type="ORF">Nepgr_001825</name>
</gene>
<sequence length="114" mass="12882">MQHRTISPPSASPAKLSRQAANETANETALNRPMEDVKTVFVCKELGRRQFGVTHLVIDKQSSKQIACKMIAKHKHLNKEDIEDARREVQNMQPTGQPNIVQLNGAYEDRHSVH</sequence>
<name>A0AAD3P5Q2_NEPGR</name>
<keyword evidence="10" id="KW-1185">Reference proteome</keyword>
<evidence type="ECO:0000259" key="8">
    <source>
        <dbReference type="PROSITE" id="PS50011"/>
    </source>
</evidence>
<comment type="caution">
    <text evidence="9">The sequence shown here is derived from an EMBL/GenBank/DDBJ whole genome shotgun (WGS) entry which is preliminary data.</text>
</comment>
<keyword evidence="4" id="KW-0547">Nucleotide-binding</keyword>
<evidence type="ECO:0000256" key="5">
    <source>
        <dbReference type="ARBA" id="ARBA00022777"/>
    </source>
</evidence>
<evidence type="ECO:0000256" key="7">
    <source>
        <dbReference type="SAM" id="MobiDB-lite"/>
    </source>
</evidence>
<dbReference type="GO" id="GO:0005524">
    <property type="term" value="F:ATP binding"/>
    <property type="evidence" value="ECO:0007669"/>
    <property type="project" value="UniProtKB-KW"/>
</dbReference>
<dbReference type="GO" id="GO:0004674">
    <property type="term" value="F:protein serine/threonine kinase activity"/>
    <property type="evidence" value="ECO:0007669"/>
    <property type="project" value="UniProtKB-KW"/>
</dbReference>
<dbReference type="InterPro" id="IPR050205">
    <property type="entry name" value="CDPK_Ser/Thr_kinases"/>
</dbReference>
<evidence type="ECO:0000256" key="4">
    <source>
        <dbReference type="ARBA" id="ARBA00022741"/>
    </source>
</evidence>
<evidence type="ECO:0000313" key="9">
    <source>
        <dbReference type="EMBL" id="GMG99985.1"/>
    </source>
</evidence>
<evidence type="ECO:0000256" key="2">
    <source>
        <dbReference type="ARBA" id="ARBA00022527"/>
    </source>
</evidence>
<feature type="compositionally biased region" description="Low complexity" evidence="7">
    <location>
        <begin position="20"/>
        <end position="29"/>
    </location>
</feature>
<feature type="region of interest" description="Disordered" evidence="7">
    <location>
        <begin position="91"/>
        <end position="114"/>
    </location>
</feature>